<comment type="function">
    <text evidence="6">Catalyzes the reduction of dTDP-6-deoxy-L-lyxo-4-hexulose to yield dTDP-L-rhamnose.</text>
</comment>
<evidence type="ECO:0000259" key="7">
    <source>
        <dbReference type="Pfam" id="PF04321"/>
    </source>
</evidence>
<dbReference type="AlphaFoldDB" id="A0A3A1WP48"/>
<dbReference type="PANTHER" id="PTHR10491:SF4">
    <property type="entry name" value="METHIONINE ADENOSYLTRANSFERASE 2 SUBUNIT BETA"/>
    <property type="match status" value="1"/>
</dbReference>
<dbReference type="Gene3D" id="3.40.50.720">
    <property type="entry name" value="NAD(P)-binding Rossmann-like Domain"/>
    <property type="match status" value="1"/>
</dbReference>
<evidence type="ECO:0000256" key="6">
    <source>
        <dbReference type="RuleBase" id="RU364082"/>
    </source>
</evidence>
<protein>
    <recommendedName>
        <fullName evidence="4 6">dTDP-4-dehydrorhamnose reductase</fullName>
        <ecNumber evidence="3 6">1.1.1.133</ecNumber>
    </recommendedName>
</protein>
<dbReference type="Gene3D" id="3.90.25.10">
    <property type="entry name" value="UDP-galactose 4-epimerase, domain 1"/>
    <property type="match status" value="1"/>
</dbReference>
<comment type="caution">
    <text evidence="8">The sequence shown here is derived from an EMBL/GenBank/DDBJ whole genome shotgun (WGS) entry which is preliminary data.</text>
</comment>
<keyword evidence="9" id="KW-1185">Reference proteome</keyword>
<dbReference type="SUPFAM" id="SSF51735">
    <property type="entry name" value="NAD(P)-binding Rossmann-fold domains"/>
    <property type="match status" value="1"/>
</dbReference>
<comment type="cofactor">
    <cofactor evidence="6">
        <name>Mg(2+)</name>
        <dbReference type="ChEBI" id="CHEBI:18420"/>
    </cofactor>
    <text evidence="6">Binds 1 Mg(2+) ion per monomer.</text>
</comment>
<evidence type="ECO:0000256" key="2">
    <source>
        <dbReference type="ARBA" id="ARBA00010944"/>
    </source>
</evidence>
<comment type="catalytic activity">
    <reaction evidence="5 6">
        <text>dTDP-beta-L-rhamnose + NADP(+) = dTDP-4-dehydro-beta-L-rhamnose + NADPH + H(+)</text>
        <dbReference type="Rhea" id="RHEA:21796"/>
        <dbReference type="ChEBI" id="CHEBI:15378"/>
        <dbReference type="ChEBI" id="CHEBI:57510"/>
        <dbReference type="ChEBI" id="CHEBI:57783"/>
        <dbReference type="ChEBI" id="CHEBI:58349"/>
        <dbReference type="ChEBI" id="CHEBI:62830"/>
        <dbReference type="EC" id="1.1.1.133"/>
    </reaction>
</comment>
<dbReference type="GO" id="GO:0019305">
    <property type="term" value="P:dTDP-rhamnose biosynthetic process"/>
    <property type="evidence" value="ECO:0007669"/>
    <property type="project" value="UniProtKB-UniPathway"/>
</dbReference>
<gene>
    <name evidence="8" type="primary">rfbD</name>
    <name evidence="8" type="ORF">D3218_04285</name>
</gene>
<proteinExistence type="inferred from homology"/>
<evidence type="ECO:0000256" key="5">
    <source>
        <dbReference type="ARBA" id="ARBA00048200"/>
    </source>
</evidence>
<dbReference type="UniPathway" id="UPA00124"/>
<keyword evidence="6 8" id="KW-0560">Oxidoreductase</keyword>
<evidence type="ECO:0000313" key="8">
    <source>
        <dbReference type="EMBL" id="RIY02839.1"/>
    </source>
</evidence>
<dbReference type="InterPro" id="IPR029903">
    <property type="entry name" value="RmlD-like-bd"/>
</dbReference>
<dbReference type="OrthoDB" id="9803892at2"/>
<dbReference type="EC" id="1.1.1.133" evidence="3 6"/>
<dbReference type="Pfam" id="PF04321">
    <property type="entry name" value="RmlD_sub_bind"/>
    <property type="match status" value="1"/>
</dbReference>
<dbReference type="InterPro" id="IPR036291">
    <property type="entry name" value="NAD(P)-bd_dom_sf"/>
</dbReference>
<dbReference type="PANTHER" id="PTHR10491">
    <property type="entry name" value="DTDP-4-DEHYDRORHAMNOSE REDUCTASE"/>
    <property type="match status" value="1"/>
</dbReference>
<dbReference type="GO" id="GO:0008831">
    <property type="term" value="F:dTDP-4-dehydrorhamnose reductase activity"/>
    <property type="evidence" value="ECO:0007669"/>
    <property type="project" value="UniProtKB-EC"/>
</dbReference>
<dbReference type="Proteomes" id="UP000265750">
    <property type="component" value="Unassembled WGS sequence"/>
</dbReference>
<comment type="similarity">
    <text evidence="2 6">Belongs to the dTDP-4-dehydrorhamnose reductase family.</text>
</comment>
<name>A0A3A1WP48_9HYPH</name>
<comment type="pathway">
    <text evidence="1 6">Carbohydrate biosynthesis; dTDP-L-rhamnose biosynthesis.</text>
</comment>
<keyword evidence="6" id="KW-0521">NADP</keyword>
<accession>A0A3A1WP48</accession>
<evidence type="ECO:0000313" key="9">
    <source>
        <dbReference type="Proteomes" id="UP000265750"/>
    </source>
</evidence>
<reference evidence="9" key="1">
    <citation type="submission" date="2018-09" db="EMBL/GenBank/DDBJ databases">
        <authorList>
            <person name="Tuo L."/>
        </authorList>
    </citation>
    <scope>NUCLEOTIDE SEQUENCE [LARGE SCALE GENOMIC DNA]</scope>
    <source>
        <strain evidence="9">M2BS4Y-1</strain>
    </source>
</reference>
<evidence type="ECO:0000256" key="3">
    <source>
        <dbReference type="ARBA" id="ARBA00012929"/>
    </source>
</evidence>
<dbReference type="CDD" id="cd05254">
    <property type="entry name" value="dTDP_HR_like_SDR_e"/>
    <property type="match status" value="1"/>
</dbReference>
<evidence type="ECO:0000256" key="4">
    <source>
        <dbReference type="ARBA" id="ARBA00017099"/>
    </source>
</evidence>
<organism evidence="8 9">
    <name type="scientific">Aureimonas flava</name>
    <dbReference type="NCBI Taxonomy" id="2320271"/>
    <lineage>
        <taxon>Bacteria</taxon>
        <taxon>Pseudomonadati</taxon>
        <taxon>Pseudomonadota</taxon>
        <taxon>Alphaproteobacteria</taxon>
        <taxon>Hyphomicrobiales</taxon>
        <taxon>Aurantimonadaceae</taxon>
        <taxon>Aureimonas</taxon>
    </lineage>
</organism>
<dbReference type="NCBIfam" id="TIGR01214">
    <property type="entry name" value="rmlD"/>
    <property type="match status" value="1"/>
</dbReference>
<sequence>MRIVVTGREGQVVSALRERGPLAGVEIVALGRPELDLADPASVRRAILAAEPDAVISAAAYTAVDKAESEAELAHAVNAEGPGALAAAAAERGVPVVHLSTDYVFAGDKAGPYTEDDATGPVSVYGRTKLEGERRVAAAQPDHAILRTAWVYSPFGANFLKTMLRLAETRDAVNVVADQHGTPTSALDIADAAIAVARRLRADPDPALRGVFHLTGSGEATWADFAEAIFAERAARTGRPVAVGRIGTADYPTPARRPANSRLSGDKLARVHGIVLPDWRLSTRAVLDRLL</sequence>
<evidence type="ECO:0000256" key="1">
    <source>
        <dbReference type="ARBA" id="ARBA00004781"/>
    </source>
</evidence>
<feature type="domain" description="RmlD-like substrate binding" evidence="7">
    <location>
        <begin position="1"/>
        <end position="290"/>
    </location>
</feature>
<dbReference type="RefSeq" id="WP_119538916.1">
    <property type="nucleotide sequence ID" value="NZ_QYRN01000002.1"/>
</dbReference>
<dbReference type="EMBL" id="QYRN01000002">
    <property type="protein sequence ID" value="RIY02839.1"/>
    <property type="molecule type" value="Genomic_DNA"/>
</dbReference>
<dbReference type="InterPro" id="IPR005913">
    <property type="entry name" value="dTDP_dehydrorham_reduct"/>
</dbReference>